<sequence>MQFEEALHLVGEFGVFQWLLIVYLVVFVAPMRVIPLFAHIFTLLEPPHWCRQPELEDLFNLTREEARDLGVPRESGGKWSMCTMYDLQLDGTRFLEGLDE</sequence>
<dbReference type="VEuPathDB" id="VectorBase:LOC119171597"/>
<dbReference type="EMBL" id="JABSTU010000008">
    <property type="protein sequence ID" value="KAH8023570.1"/>
    <property type="molecule type" value="Genomic_DNA"/>
</dbReference>
<evidence type="ECO:0000313" key="2">
    <source>
        <dbReference type="Proteomes" id="UP000821866"/>
    </source>
</evidence>
<name>A0A9J6DP34_RHIMP</name>
<reference evidence="1" key="1">
    <citation type="journal article" date="2020" name="Cell">
        <title>Large-Scale Comparative Analyses of Tick Genomes Elucidate Their Genetic Diversity and Vector Capacities.</title>
        <authorList>
            <consortium name="Tick Genome and Microbiome Consortium (TIGMIC)"/>
            <person name="Jia N."/>
            <person name="Wang J."/>
            <person name="Shi W."/>
            <person name="Du L."/>
            <person name="Sun Y."/>
            <person name="Zhan W."/>
            <person name="Jiang J.F."/>
            <person name="Wang Q."/>
            <person name="Zhang B."/>
            <person name="Ji P."/>
            <person name="Bell-Sakyi L."/>
            <person name="Cui X.M."/>
            <person name="Yuan T.T."/>
            <person name="Jiang B.G."/>
            <person name="Yang W.F."/>
            <person name="Lam T.T."/>
            <person name="Chang Q.C."/>
            <person name="Ding S.J."/>
            <person name="Wang X.J."/>
            <person name="Zhu J.G."/>
            <person name="Ruan X.D."/>
            <person name="Zhao L."/>
            <person name="Wei J.T."/>
            <person name="Ye R.Z."/>
            <person name="Que T.C."/>
            <person name="Du C.H."/>
            <person name="Zhou Y.H."/>
            <person name="Cheng J.X."/>
            <person name="Dai P.F."/>
            <person name="Guo W.B."/>
            <person name="Han X.H."/>
            <person name="Huang E.J."/>
            <person name="Li L.F."/>
            <person name="Wei W."/>
            <person name="Gao Y.C."/>
            <person name="Liu J.Z."/>
            <person name="Shao H.Z."/>
            <person name="Wang X."/>
            <person name="Wang C.C."/>
            <person name="Yang T.C."/>
            <person name="Huo Q.B."/>
            <person name="Li W."/>
            <person name="Chen H.Y."/>
            <person name="Chen S.E."/>
            <person name="Zhou L.G."/>
            <person name="Ni X.B."/>
            <person name="Tian J.H."/>
            <person name="Sheng Y."/>
            <person name="Liu T."/>
            <person name="Pan Y.S."/>
            <person name="Xia L.Y."/>
            <person name="Li J."/>
            <person name="Zhao F."/>
            <person name="Cao W.C."/>
        </authorList>
    </citation>
    <scope>NUCLEOTIDE SEQUENCE</scope>
    <source>
        <strain evidence="1">Rmic-2018</strain>
    </source>
</reference>
<dbReference type="AlphaFoldDB" id="A0A9J6DP34"/>
<gene>
    <name evidence="1" type="ORF">HPB51_014819</name>
</gene>
<dbReference type="Proteomes" id="UP000821866">
    <property type="component" value="Chromosome 6"/>
</dbReference>
<protein>
    <submittedName>
        <fullName evidence="1">Uncharacterized protein</fullName>
    </submittedName>
</protein>
<proteinExistence type="predicted"/>
<comment type="caution">
    <text evidence="1">The sequence shown here is derived from an EMBL/GenBank/DDBJ whole genome shotgun (WGS) entry which is preliminary data.</text>
</comment>
<evidence type="ECO:0000313" key="1">
    <source>
        <dbReference type="EMBL" id="KAH8023570.1"/>
    </source>
</evidence>
<reference evidence="1" key="2">
    <citation type="submission" date="2021-09" db="EMBL/GenBank/DDBJ databases">
        <authorList>
            <person name="Jia N."/>
            <person name="Wang J."/>
            <person name="Shi W."/>
            <person name="Du L."/>
            <person name="Sun Y."/>
            <person name="Zhan W."/>
            <person name="Jiang J."/>
            <person name="Wang Q."/>
            <person name="Zhang B."/>
            <person name="Ji P."/>
            <person name="Sakyi L.B."/>
            <person name="Cui X."/>
            <person name="Yuan T."/>
            <person name="Jiang B."/>
            <person name="Yang W."/>
            <person name="Lam T.T.-Y."/>
            <person name="Chang Q."/>
            <person name="Ding S."/>
            <person name="Wang X."/>
            <person name="Zhu J."/>
            <person name="Ruan X."/>
            <person name="Zhao L."/>
            <person name="Wei J."/>
            <person name="Que T."/>
            <person name="Du C."/>
            <person name="Cheng J."/>
            <person name="Dai P."/>
            <person name="Han X."/>
            <person name="Huang E."/>
            <person name="Gao Y."/>
            <person name="Liu J."/>
            <person name="Shao H."/>
            <person name="Ye R."/>
            <person name="Li L."/>
            <person name="Wei W."/>
            <person name="Wang X."/>
            <person name="Wang C."/>
            <person name="Huo Q."/>
            <person name="Li W."/>
            <person name="Guo W."/>
            <person name="Chen H."/>
            <person name="Chen S."/>
            <person name="Zhou L."/>
            <person name="Zhou L."/>
            <person name="Ni X."/>
            <person name="Tian J."/>
            <person name="Zhou Y."/>
            <person name="Sheng Y."/>
            <person name="Liu T."/>
            <person name="Pan Y."/>
            <person name="Xia L."/>
            <person name="Li J."/>
            <person name="Zhao F."/>
            <person name="Cao W."/>
        </authorList>
    </citation>
    <scope>NUCLEOTIDE SEQUENCE</scope>
    <source>
        <strain evidence="1">Rmic-2018</strain>
        <tissue evidence="1">Larvae</tissue>
    </source>
</reference>
<organism evidence="1 2">
    <name type="scientific">Rhipicephalus microplus</name>
    <name type="common">Cattle tick</name>
    <name type="synonym">Boophilus microplus</name>
    <dbReference type="NCBI Taxonomy" id="6941"/>
    <lineage>
        <taxon>Eukaryota</taxon>
        <taxon>Metazoa</taxon>
        <taxon>Ecdysozoa</taxon>
        <taxon>Arthropoda</taxon>
        <taxon>Chelicerata</taxon>
        <taxon>Arachnida</taxon>
        <taxon>Acari</taxon>
        <taxon>Parasitiformes</taxon>
        <taxon>Ixodida</taxon>
        <taxon>Ixodoidea</taxon>
        <taxon>Ixodidae</taxon>
        <taxon>Rhipicephalinae</taxon>
        <taxon>Rhipicephalus</taxon>
        <taxon>Boophilus</taxon>
    </lineage>
</organism>
<keyword evidence="2" id="KW-1185">Reference proteome</keyword>
<accession>A0A9J6DP34</accession>